<dbReference type="Gene3D" id="2.40.50.140">
    <property type="entry name" value="Nucleic acid-binding proteins"/>
    <property type="match status" value="1"/>
</dbReference>
<dbReference type="Gene3D" id="3.30.1900.20">
    <property type="match status" value="2"/>
</dbReference>
<dbReference type="InterPro" id="IPR029460">
    <property type="entry name" value="DNAPol_HHH"/>
</dbReference>
<dbReference type="InterPro" id="IPR011708">
    <property type="entry name" value="DNA_pol3_alpha_NTPase_dom"/>
</dbReference>
<evidence type="ECO:0000256" key="2">
    <source>
        <dbReference type="ARBA" id="ARBA00022490"/>
    </source>
</evidence>
<dbReference type="InterPro" id="IPR004805">
    <property type="entry name" value="DnaE2/DnaE/PolC"/>
</dbReference>
<evidence type="ECO:0000256" key="8">
    <source>
        <dbReference type="ARBA" id="ARBA00022839"/>
    </source>
</evidence>
<dbReference type="CDD" id="cd07435">
    <property type="entry name" value="PHP_PolIIIA_POLC"/>
    <property type="match status" value="1"/>
</dbReference>
<dbReference type="EC" id="2.7.7.7" evidence="11"/>
<dbReference type="InterPro" id="IPR012337">
    <property type="entry name" value="RNaseH-like_sf"/>
</dbReference>
<comment type="similarity">
    <text evidence="11">Belongs to the DNA polymerase type-C family. PolC subfamily.</text>
</comment>
<dbReference type="RefSeq" id="WP_268044595.1">
    <property type="nucleotide sequence ID" value="NZ_CP104064.1"/>
</dbReference>
<evidence type="ECO:0000256" key="3">
    <source>
        <dbReference type="ARBA" id="ARBA00022679"/>
    </source>
</evidence>
<keyword evidence="6 11" id="KW-0540">Nuclease</keyword>
<evidence type="ECO:0000256" key="9">
    <source>
        <dbReference type="ARBA" id="ARBA00022932"/>
    </source>
</evidence>
<evidence type="ECO:0000256" key="10">
    <source>
        <dbReference type="ARBA" id="ARBA00049244"/>
    </source>
</evidence>
<dbReference type="InterPro" id="IPR044923">
    <property type="entry name" value="PolC_middle_finger_sf"/>
</dbReference>
<gene>
    <name evidence="11" type="primary">polC</name>
    <name evidence="15" type="ORF">NZD86_00790</name>
</gene>
<dbReference type="InterPro" id="IPR003141">
    <property type="entry name" value="Pol/His_phosphatase_N"/>
</dbReference>
<sequence length="1499" mass="168323">MGHVEETLLTPEKDNQSSSPLPREVVSRVVSRVVVKQKSGQVEVQLIPPFVQEDKDITGLAIDEPESRESVSNSGDNELIERYVSDVRLIQQACSVLETENVDVRFVAPRHASPHSYQPMNVMVMALIDWYAEEYPVAASLLKQAEYRVELVDGTNSRSEELTITFSVRNEMEQKQLEHKGAPKWLAEKFSSVFGIACRVNFVLDQAADEKVEELRQQLFEEERKQVEIMVAEQENAPKREQPEQSDKGYGHQGDRPFRKQREDDGPVEPFTFGRAIDGPLSPIKDIVDEMRRVAVEGRVFAAETRTLPSGRTLVQFNITDNTDSITAKMFVKNDRQLEALTGLTNGVYLRVQGQVQFDTFIKELVLLIQDMRPADAPLRKDTAEHKRVELHLHSQMSALDGVAPVKSLVSQAAKWGHTAIAITDHGVVQSFPEAYSVAKKNGMKCILGMEAYVVDDGVPIVHQLNDGQDVMIDDNTSWVAFDVETTGLNPAEHMIIEIAAVKMRGSEIVGEWTEMIDPEMPIGRKSVEITGITNEMLEGKRKLREVLPDFREFVGDAVLVAHNAEFDLSFLKSSAKRIGMEPWTNIVLDTLALARKFYPTERSYRLGTLAKKFNVELVNAHRALDDTVALAKLFQKMLTDVVGSGVDRLSKLNIDDGAINFTSTRPFHATILVQNKTGLKNLYRIVSESHVKYFHRVPRVPRSLITKYREGLLVGSACQNGEVFDAILRGKTPEELQDIAKFYDYLEIQPILHYKPLLRNELITSLEAVKDYHRMIIEVGNALDKPVVATGDVHFVNPEDAIYREIFLQSQNDPTAQDQPPLYFMSTDEMLEAFSYLGPDLAQEVVVTNSNRVADWIEDVSPVPDKLYTPKIEGAEDEMRTMCYEKARRLYGDPLPEIVEKRLEKELNSIIKHGFSVIYLIAHKLVKKSLDDGYLVGSRGSVGSSLVATMSDITEVNPLPPHYRCPSCQYSEFIADGSVGSGFDLPNKNCPKCGETLEKDGHDIPFETFLGFHGDKVPDIDLNFSGDYQAQAHAYTKVLFGEDYVYRAGTIATVAEKTAFGYVKKFAEEKGWTLRNAEISRLVEGCTGIKRTTGQHPGGILVVPDYMDVYDFSPIQFPADDKNSEWRTSHFDFHSIHDNLLKLDILGHDDPTVIRMLQDLTGLDPKKIPTDDPKVMSLFSGTEALTIDPNKPVTPEKIRSNTGTFGIPEFGTKFVRQMLEDTKPSTFSELLQISGLSHGTDVWLNNAQKLIQDKVCVLKDVIGCRDDIMVYLIYAGLEPSLAFKIMESVRKGKGLTPEMEEEMKKNNVPNWYIWSCKQIKYMFPKAHATAYVLMAVRIAYFKIHYPLEFYATYFSVRADDFDLAIMGRGYEAILSKIEEIEAKSFQASPKEKALLTVLEMALEMTARGFKFLPLDLYKSDATKFTVVHEENGLLPPFAALDGVGDNAAKSIAEAAKQGPFLSVEDLQDKSRASKTVIELLDAYGCLEGLPESNQLSLF</sequence>
<dbReference type="InterPro" id="IPR006308">
    <property type="entry name" value="Pol_III_a_PolC-type_gram_pos"/>
</dbReference>
<dbReference type="InterPro" id="IPR036397">
    <property type="entry name" value="RNaseH_sf"/>
</dbReference>
<evidence type="ECO:0000256" key="1">
    <source>
        <dbReference type="ARBA" id="ARBA00003452"/>
    </source>
</evidence>
<proteinExistence type="inferred from homology"/>
<dbReference type="CDD" id="cd06127">
    <property type="entry name" value="DEDDh"/>
    <property type="match status" value="1"/>
</dbReference>
<evidence type="ECO:0000256" key="4">
    <source>
        <dbReference type="ARBA" id="ARBA00022695"/>
    </source>
</evidence>
<dbReference type="Pfam" id="PF14579">
    <property type="entry name" value="HHH_6"/>
    <property type="match status" value="1"/>
</dbReference>
<feature type="compositionally biased region" description="Basic and acidic residues" evidence="12">
    <location>
        <begin position="1"/>
        <end position="15"/>
    </location>
</feature>
<dbReference type="Pfam" id="PF02811">
    <property type="entry name" value="PHP"/>
    <property type="match status" value="1"/>
</dbReference>
<evidence type="ECO:0000259" key="13">
    <source>
        <dbReference type="SMART" id="SM00479"/>
    </source>
</evidence>
<protein>
    <recommendedName>
        <fullName evidence="11">DNA polymerase III PolC-type</fullName>
        <shortName evidence="11">PolIII</shortName>
        <ecNumber evidence="11">2.7.7.7</ecNumber>
    </recommendedName>
</protein>
<dbReference type="EMBL" id="CP104064">
    <property type="protein sequence ID" value="WAH37150.1"/>
    <property type="molecule type" value="Genomic_DNA"/>
</dbReference>
<feature type="compositionally biased region" description="Basic and acidic residues" evidence="12">
    <location>
        <begin position="236"/>
        <end position="265"/>
    </location>
</feature>
<accession>A0ABY6Z321</accession>
<comment type="subcellular location">
    <subcellularLocation>
        <location evidence="11">Cytoplasm</location>
    </subcellularLocation>
</comment>
<keyword evidence="9 11" id="KW-0239">DNA-directed DNA polymerase</keyword>
<reference evidence="15" key="1">
    <citation type="submission" date="2022-08" db="EMBL/GenBank/DDBJ databases">
        <title>Alicyclobacillus dauci DSM2870, complete genome.</title>
        <authorList>
            <person name="Wang Q."/>
            <person name="Cai R."/>
            <person name="Wang Z."/>
        </authorList>
    </citation>
    <scope>NUCLEOTIDE SEQUENCE</scope>
    <source>
        <strain evidence="15">DSM 28700</strain>
    </source>
</reference>
<dbReference type="InterPro" id="IPR040982">
    <property type="entry name" value="DNA_pol3_finger"/>
</dbReference>
<dbReference type="InterPro" id="IPR004013">
    <property type="entry name" value="PHP_dom"/>
</dbReference>
<dbReference type="Pfam" id="PF00929">
    <property type="entry name" value="RNase_T"/>
    <property type="match status" value="1"/>
</dbReference>
<evidence type="ECO:0000256" key="12">
    <source>
        <dbReference type="SAM" id="MobiDB-lite"/>
    </source>
</evidence>
<feature type="region of interest" description="Disordered" evidence="12">
    <location>
        <begin position="234"/>
        <end position="273"/>
    </location>
</feature>
<dbReference type="PANTHER" id="PTHR32294">
    <property type="entry name" value="DNA POLYMERASE III SUBUNIT ALPHA"/>
    <property type="match status" value="1"/>
</dbReference>
<organism evidence="15 16">
    <name type="scientific">Alicyclobacillus dauci</name>
    <dbReference type="NCBI Taxonomy" id="1475485"/>
    <lineage>
        <taxon>Bacteria</taxon>
        <taxon>Bacillati</taxon>
        <taxon>Bacillota</taxon>
        <taxon>Bacilli</taxon>
        <taxon>Bacillales</taxon>
        <taxon>Alicyclobacillaceae</taxon>
        <taxon>Alicyclobacillus</taxon>
    </lineage>
</organism>
<dbReference type="Gene3D" id="3.20.20.140">
    <property type="entry name" value="Metal-dependent hydrolases"/>
    <property type="match status" value="2"/>
</dbReference>
<dbReference type="Gene3D" id="1.10.150.700">
    <property type="entry name" value="PolC, middle finger domain"/>
    <property type="match status" value="2"/>
</dbReference>
<dbReference type="PANTHER" id="PTHR32294:SF5">
    <property type="entry name" value="DNA POLYMERASE III POLC-TYPE"/>
    <property type="match status" value="1"/>
</dbReference>
<dbReference type="SUPFAM" id="SSF50249">
    <property type="entry name" value="Nucleic acid-binding proteins"/>
    <property type="match status" value="1"/>
</dbReference>
<feature type="domain" description="Polymerase/histidinol phosphatase N-terminal" evidence="14">
    <location>
        <begin position="389"/>
        <end position="456"/>
    </location>
</feature>
<evidence type="ECO:0000313" key="15">
    <source>
        <dbReference type="EMBL" id="WAH37150.1"/>
    </source>
</evidence>
<dbReference type="Gene3D" id="1.10.150.870">
    <property type="match status" value="1"/>
</dbReference>
<dbReference type="InterPro" id="IPR024754">
    <property type="entry name" value="DNA_PolC-like_N_II"/>
</dbReference>
<dbReference type="Proteomes" id="UP001164803">
    <property type="component" value="Chromosome"/>
</dbReference>
<dbReference type="NCBIfam" id="NF001688">
    <property type="entry name" value="PRK00448.1"/>
    <property type="match status" value="1"/>
</dbReference>
<dbReference type="HAMAP" id="MF_00356">
    <property type="entry name" value="DNApol_PolC"/>
    <property type="match status" value="1"/>
</dbReference>
<keyword evidence="5 11" id="KW-0235">DNA replication</keyword>
<evidence type="ECO:0000313" key="16">
    <source>
        <dbReference type="Proteomes" id="UP001164803"/>
    </source>
</evidence>
<dbReference type="Pfam" id="PF07733">
    <property type="entry name" value="DNA_pol3_alpha"/>
    <property type="match status" value="1"/>
</dbReference>
<comment type="function">
    <text evidence="1 11">Required for replicative DNA synthesis. This DNA polymerase also exhibits 3' to 5' exonuclease activity.</text>
</comment>
<dbReference type="InterPro" id="IPR013520">
    <property type="entry name" value="Ribonucl_H"/>
</dbReference>
<keyword evidence="4 11" id="KW-0548">Nucleotidyltransferase</keyword>
<dbReference type="CDD" id="cd04484">
    <property type="entry name" value="polC_OBF"/>
    <property type="match status" value="1"/>
</dbReference>
<evidence type="ECO:0000256" key="7">
    <source>
        <dbReference type="ARBA" id="ARBA00022801"/>
    </source>
</evidence>
<keyword evidence="16" id="KW-1185">Reference proteome</keyword>
<keyword evidence="7 11" id="KW-0378">Hydrolase</keyword>
<dbReference type="Gene3D" id="3.30.420.10">
    <property type="entry name" value="Ribonuclease H-like superfamily/Ribonuclease H"/>
    <property type="match status" value="1"/>
</dbReference>
<dbReference type="InterPro" id="IPR006054">
    <property type="entry name" value="DnaQ"/>
</dbReference>
<feature type="region of interest" description="Disordered" evidence="12">
    <location>
        <begin position="1"/>
        <end position="23"/>
    </location>
</feature>
<name>A0ABY6Z321_9BACL</name>
<evidence type="ECO:0000259" key="14">
    <source>
        <dbReference type="SMART" id="SM00481"/>
    </source>
</evidence>
<dbReference type="GO" id="GO:0003887">
    <property type="term" value="F:DNA-directed DNA polymerase activity"/>
    <property type="evidence" value="ECO:0007669"/>
    <property type="project" value="UniProtKB-EC"/>
</dbReference>
<dbReference type="SMART" id="SM00481">
    <property type="entry name" value="POLIIIAc"/>
    <property type="match status" value="1"/>
</dbReference>
<feature type="domain" description="Exonuclease" evidence="13">
    <location>
        <begin position="478"/>
        <end position="644"/>
    </location>
</feature>
<keyword evidence="3 11" id="KW-0808">Transferase</keyword>
<dbReference type="SUPFAM" id="SSF53098">
    <property type="entry name" value="Ribonuclease H-like"/>
    <property type="match status" value="1"/>
</dbReference>
<keyword evidence="2 11" id="KW-0963">Cytoplasm</keyword>
<dbReference type="Pfam" id="PF17657">
    <property type="entry name" value="DNA_pol3_finger"/>
    <property type="match status" value="1"/>
</dbReference>
<dbReference type="SMART" id="SM00479">
    <property type="entry name" value="EXOIII"/>
    <property type="match status" value="1"/>
</dbReference>
<evidence type="ECO:0000256" key="5">
    <source>
        <dbReference type="ARBA" id="ARBA00022705"/>
    </source>
</evidence>
<comment type="catalytic activity">
    <reaction evidence="10 11">
        <text>DNA(n) + a 2'-deoxyribonucleoside 5'-triphosphate = DNA(n+1) + diphosphate</text>
        <dbReference type="Rhea" id="RHEA:22508"/>
        <dbReference type="Rhea" id="RHEA-COMP:17339"/>
        <dbReference type="Rhea" id="RHEA-COMP:17340"/>
        <dbReference type="ChEBI" id="CHEBI:33019"/>
        <dbReference type="ChEBI" id="CHEBI:61560"/>
        <dbReference type="ChEBI" id="CHEBI:173112"/>
        <dbReference type="EC" id="2.7.7.7"/>
    </reaction>
</comment>
<dbReference type="Pfam" id="PF11490">
    <property type="entry name" value="DNA_pol3_a_NII"/>
    <property type="match status" value="1"/>
</dbReference>
<dbReference type="NCBIfam" id="TIGR00573">
    <property type="entry name" value="dnaq"/>
    <property type="match status" value="1"/>
</dbReference>
<keyword evidence="8 11" id="KW-0269">Exonuclease</keyword>
<evidence type="ECO:0000256" key="6">
    <source>
        <dbReference type="ARBA" id="ARBA00022722"/>
    </source>
</evidence>
<dbReference type="NCBIfam" id="TIGR01405">
    <property type="entry name" value="polC_Gram_pos"/>
    <property type="match status" value="1"/>
</dbReference>
<evidence type="ECO:0000256" key="11">
    <source>
        <dbReference type="HAMAP-Rule" id="MF_00356"/>
    </source>
</evidence>
<dbReference type="InterPro" id="IPR012340">
    <property type="entry name" value="NA-bd_OB-fold"/>
</dbReference>